<proteinExistence type="predicted"/>
<organism evidence="1 2">
    <name type="scientific">Gymnodinialimonas ceratoperidinii</name>
    <dbReference type="NCBI Taxonomy" id="2856823"/>
    <lineage>
        <taxon>Bacteria</taxon>
        <taxon>Pseudomonadati</taxon>
        <taxon>Pseudomonadota</taxon>
        <taxon>Alphaproteobacteria</taxon>
        <taxon>Rhodobacterales</taxon>
        <taxon>Paracoccaceae</taxon>
        <taxon>Gymnodinialimonas</taxon>
    </lineage>
</organism>
<reference evidence="1 2" key="1">
    <citation type="submission" date="2021-07" db="EMBL/GenBank/DDBJ databases">
        <title>A novel Jannaschia species isolated from marine dinoflagellate Ceratoperidinium margalefii.</title>
        <authorList>
            <person name="Jiang Y."/>
            <person name="Li Z."/>
        </authorList>
    </citation>
    <scope>NUCLEOTIDE SEQUENCE [LARGE SCALE GENOMIC DNA]</scope>
    <source>
        <strain evidence="1 2">J12C1-MA-4</strain>
    </source>
</reference>
<dbReference type="RefSeq" id="WP_219000277.1">
    <property type="nucleotide sequence ID" value="NZ_CP079194.1"/>
</dbReference>
<accession>A0A8F6YBD1</accession>
<dbReference type="PROSITE" id="PS51257">
    <property type="entry name" value="PROKAR_LIPOPROTEIN"/>
    <property type="match status" value="1"/>
</dbReference>
<protein>
    <recommendedName>
        <fullName evidence="3">Lipoprotein</fullName>
    </recommendedName>
</protein>
<evidence type="ECO:0000313" key="2">
    <source>
        <dbReference type="Proteomes" id="UP000825009"/>
    </source>
</evidence>
<dbReference type="EMBL" id="CP079194">
    <property type="protein sequence ID" value="QXT38080.1"/>
    <property type="molecule type" value="Genomic_DNA"/>
</dbReference>
<sequence>MNSKIWLAIAATSILSGCVTPTPVGETEALPPEVLALVAPGQDTSTVRLQDDGCYWYLHNNVVESVYIPLLTRDQRMICVVAQR</sequence>
<dbReference type="AlphaFoldDB" id="A0A8F6YBD1"/>
<keyword evidence="2" id="KW-1185">Reference proteome</keyword>
<evidence type="ECO:0008006" key="3">
    <source>
        <dbReference type="Google" id="ProtNLM"/>
    </source>
</evidence>
<evidence type="ECO:0000313" key="1">
    <source>
        <dbReference type="EMBL" id="QXT38080.1"/>
    </source>
</evidence>
<gene>
    <name evidence="1" type="ORF">KYE46_08895</name>
</gene>
<dbReference type="Proteomes" id="UP000825009">
    <property type="component" value="Chromosome"/>
</dbReference>
<dbReference type="KEGG" id="gce:KYE46_08895"/>
<name>A0A8F6YBD1_9RHOB</name>